<evidence type="ECO:0000313" key="2">
    <source>
        <dbReference type="Proteomes" id="UP000298003"/>
    </source>
</evidence>
<sequence length="316" mass="34427">MDAQAAVGVQFEAVDLADFGVAPGESPVTELVAWCALTLGANAIEPEAVRLVIAGDFTASVNARMGDLGPVFDTRRNGGTVGGKTMALEDGTIDVVLPAAFFSIDMEPLYRARVDQLTKRTVTHESFHVAMMQAGEGEQSYATAPLARQQFLACADFVIGEYRAEAAVPSELRGDEPGWDLADVLETLRRDLTQITTMDYQQHRDVGRLTDAVMSEVLTAWKILAVDIAVNETLEPDDANGLWDTMVGPHGDALTEILHGLPPGSERVNADDLERATARLADEFDDWLHRLGFHLVDYPDGHAQFNIVSWDLFVQS</sequence>
<protein>
    <submittedName>
        <fullName evidence="1">Uncharacterized protein</fullName>
    </submittedName>
</protein>
<dbReference type="AlphaFoldDB" id="A0A4Y8R2S9"/>
<dbReference type="GeneID" id="95684034"/>
<organism evidence="1 2">
    <name type="scientific">Cellulosimicrobium funkei</name>
    <dbReference type="NCBI Taxonomy" id="264251"/>
    <lineage>
        <taxon>Bacteria</taxon>
        <taxon>Bacillati</taxon>
        <taxon>Actinomycetota</taxon>
        <taxon>Actinomycetes</taxon>
        <taxon>Micrococcales</taxon>
        <taxon>Promicromonosporaceae</taxon>
        <taxon>Cellulosimicrobium</taxon>
    </lineage>
</organism>
<dbReference type="Proteomes" id="UP000298003">
    <property type="component" value="Unassembled WGS sequence"/>
</dbReference>
<comment type="caution">
    <text evidence="1">The sequence shown here is derived from an EMBL/GenBank/DDBJ whole genome shotgun (WGS) entry which is preliminary data.</text>
</comment>
<dbReference type="RefSeq" id="WP_061269229.1">
    <property type="nucleotide sequence ID" value="NZ_SOZH01000004.1"/>
</dbReference>
<accession>A0A4Y8R2S9</accession>
<keyword evidence="2" id="KW-1185">Reference proteome</keyword>
<dbReference type="EMBL" id="SOZH01000004">
    <property type="protein sequence ID" value="TFF12435.1"/>
    <property type="molecule type" value="Genomic_DNA"/>
</dbReference>
<evidence type="ECO:0000313" key="1">
    <source>
        <dbReference type="EMBL" id="TFF12435.1"/>
    </source>
</evidence>
<reference evidence="1 2" key="1">
    <citation type="submission" date="2019-03" db="EMBL/GenBank/DDBJ databases">
        <title>Cellulosimicrobium funkei JCM14302 Assembly.</title>
        <authorList>
            <person name="Dou T."/>
        </authorList>
    </citation>
    <scope>NUCLEOTIDE SEQUENCE [LARGE SCALE GENOMIC DNA]</scope>
    <source>
        <strain evidence="1 2">JCM 14302</strain>
    </source>
</reference>
<proteinExistence type="predicted"/>
<name>A0A4Y8R2S9_9MICO</name>
<gene>
    <name evidence="1" type="ORF">E1O70_05960</name>
</gene>